<dbReference type="InterPro" id="IPR012696">
    <property type="entry name" value="PhnM"/>
</dbReference>
<keyword evidence="3" id="KW-1185">Reference proteome</keyword>
<evidence type="ECO:0000313" key="3">
    <source>
        <dbReference type="Proteomes" id="UP000253370"/>
    </source>
</evidence>
<dbReference type="OrthoDB" id="9785413at2"/>
<proteinExistence type="predicted"/>
<dbReference type="Gene3D" id="2.30.40.10">
    <property type="entry name" value="Urease, subunit C, domain 1"/>
    <property type="match status" value="1"/>
</dbReference>
<comment type="caution">
    <text evidence="2">The sequence shown here is derived from an EMBL/GenBank/DDBJ whole genome shotgun (WGS) entry which is preliminary data.</text>
</comment>
<dbReference type="RefSeq" id="WP_113288005.1">
    <property type="nucleotide sequence ID" value="NZ_QNTQ01000002.1"/>
</dbReference>
<accession>A0A365UCK7</accession>
<evidence type="ECO:0000256" key="1">
    <source>
        <dbReference type="ARBA" id="ARBA00022801"/>
    </source>
</evidence>
<dbReference type="Gene3D" id="3.20.20.140">
    <property type="entry name" value="Metal-dependent hydrolases"/>
    <property type="match status" value="1"/>
</dbReference>
<dbReference type="PANTHER" id="PTHR11113">
    <property type="entry name" value="N-ACETYLGLUCOSAMINE-6-PHOSPHATE DEACETYLASE"/>
    <property type="match status" value="1"/>
</dbReference>
<dbReference type="Proteomes" id="UP000253370">
    <property type="component" value="Unassembled WGS sequence"/>
</dbReference>
<dbReference type="NCBIfam" id="NF011987">
    <property type="entry name" value="PRK15446.2-3"/>
    <property type="match status" value="1"/>
</dbReference>
<name>A0A365UCK7_9RHOB</name>
<dbReference type="EMBL" id="QNTQ01000002">
    <property type="protein sequence ID" value="RBI87157.1"/>
    <property type="molecule type" value="Genomic_DNA"/>
</dbReference>
<protein>
    <submittedName>
        <fullName evidence="2">Alpha-D-ribose 1-methylphosphonate 5-triphosphate diphosphatase</fullName>
    </submittedName>
</protein>
<organism evidence="2 3">
    <name type="scientific">Rhodosalinus halophilus</name>
    <dbReference type="NCBI Taxonomy" id="2259333"/>
    <lineage>
        <taxon>Bacteria</taxon>
        <taxon>Pseudomonadati</taxon>
        <taxon>Pseudomonadota</taxon>
        <taxon>Alphaproteobacteria</taxon>
        <taxon>Rhodobacterales</taxon>
        <taxon>Paracoccaceae</taxon>
        <taxon>Rhodosalinus</taxon>
    </lineage>
</organism>
<reference evidence="2 3" key="1">
    <citation type="submission" date="2018-07" db="EMBL/GenBank/DDBJ databases">
        <title>Rhodosalinus sp. strain E84T genomic sequence and assembly.</title>
        <authorList>
            <person name="Liu Z.-W."/>
            <person name="Lu D.-C."/>
        </authorList>
    </citation>
    <scope>NUCLEOTIDE SEQUENCE [LARGE SCALE GENOMIC DNA]</scope>
    <source>
        <strain evidence="2 3">E84</strain>
    </source>
</reference>
<sequence length="378" mass="39743">MTPLVLTGADVLRAGRLARDVLAVSGGRIVADPPTGARRVDLSGFRLLPGIVDAHGDGFERHLAPRRGAMADLGAGLDAAEAELAANGITTAVLAQFWSWEGGMRAPAFARRVLAALDARAEEGTDLRAQLRFETHMLDDYADFEAAVAAHRVAYVVFNDHLPHARLAEGRRPPRLTGQALKSGRSPEAHLALMQRLHARGSEVPAALDALAARLTARGMLLGSHDDRTAEDRALWRARGVRIAEFPETRAAAEAAASAGDAVVMGAPNVVRGGSHDGKVAAADLVADALVTALASDYHFPALKQAAMLLAPRLGLAAAWALISERPAAMLGLADRGRLEPGMRADLVVLDTAGRVGATFADGVPRYMAGEAAARFLM</sequence>
<dbReference type="GO" id="GO:0019700">
    <property type="term" value="P:organic phosphonate catabolic process"/>
    <property type="evidence" value="ECO:0007669"/>
    <property type="project" value="InterPro"/>
</dbReference>
<dbReference type="PIRSF" id="PIRSF038971">
    <property type="entry name" value="PhnM"/>
    <property type="match status" value="1"/>
</dbReference>
<dbReference type="InterPro" id="IPR011059">
    <property type="entry name" value="Metal-dep_hydrolase_composite"/>
</dbReference>
<dbReference type="AlphaFoldDB" id="A0A365UCK7"/>
<keyword evidence="1" id="KW-0378">Hydrolase</keyword>
<evidence type="ECO:0000313" key="2">
    <source>
        <dbReference type="EMBL" id="RBI87157.1"/>
    </source>
</evidence>
<dbReference type="GO" id="GO:0008448">
    <property type="term" value="F:N-acetylglucosamine-6-phosphate deacetylase activity"/>
    <property type="evidence" value="ECO:0007669"/>
    <property type="project" value="TreeGrafter"/>
</dbReference>
<dbReference type="PANTHER" id="PTHR11113:SF14">
    <property type="entry name" value="N-ACETYLGLUCOSAMINE-6-PHOSPHATE DEACETYLASE"/>
    <property type="match status" value="1"/>
</dbReference>
<gene>
    <name evidence="2" type="ORF">DRV85_03265</name>
</gene>
<dbReference type="SUPFAM" id="SSF51338">
    <property type="entry name" value="Composite domain of metallo-dependent hydrolases"/>
    <property type="match status" value="1"/>
</dbReference>
<dbReference type="GO" id="GO:0006046">
    <property type="term" value="P:N-acetylglucosamine catabolic process"/>
    <property type="evidence" value="ECO:0007669"/>
    <property type="project" value="TreeGrafter"/>
</dbReference>